<name>A0A239LT20_9ACTN</name>
<evidence type="ECO:0000313" key="1">
    <source>
        <dbReference type="EMBL" id="SNT33018.1"/>
    </source>
</evidence>
<dbReference type="RefSeq" id="WP_089227154.1">
    <property type="nucleotide sequence ID" value="NZ_FZOF01000021.1"/>
</dbReference>
<dbReference type="AlphaFoldDB" id="A0A239LT20"/>
<accession>A0A239LT20</accession>
<gene>
    <name evidence="1" type="ORF">SAMN05216252_12116</name>
</gene>
<evidence type="ECO:0000313" key="2">
    <source>
        <dbReference type="Proteomes" id="UP000198280"/>
    </source>
</evidence>
<protein>
    <submittedName>
        <fullName evidence="1">Uncharacterized protein</fullName>
    </submittedName>
</protein>
<organism evidence="1 2">
    <name type="scientific">Actinacidiphila glaucinigra</name>
    <dbReference type="NCBI Taxonomy" id="235986"/>
    <lineage>
        <taxon>Bacteria</taxon>
        <taxon>Bacillati</taxon>
        <taxon>Actinomycetota</taxon>
        <taxon>Actinomycetes</taxon>
        <taxon>Kitasatosporales</taxon>
        <taxon>Streptomycetaceae</taxon>
        <taxon>Actinacidiphila</taxon>
    </lineage>
</organism>
<dbReference type="OrthoDB" id="4334934at2"/>
<keyword evidence="2" id="KW-1185">Reference proteome</keyword>
<dbReference type="EMBL" id="FZOF01000021">
    <property type="protein sequence ID" value="SNT33018.1"/>
    <property type="molecule type" value="Genomic_DNA"/>
</dbReference>
<proteinExistence type="predicted"/>
<reference evidence="1 2" key="1">
    <citation type="submission" date="2017-06" db="EMBL/GenBank/DDBJ databases">
        <authorList>
            <person name="Kim H.J."/>
            <person name="Triplett B.A."/>
        </authorList>
    </citation>
    <scope>NUCLEOTIDE SEQUENCE [LARGE SCALE GENOMIC DNA]</scope>
    <source>
        <strain evidence="1 2">CGMCC 4.1858</strain>
    </source>
</reference>
<sequence>MNVTAPVQLAGKFADVGNSLLSLAGDWAEKALPIVLLTIAVVTAARKFSLKAGLGALIGLALCMGIYASRDSLSDAFSDEINNPAHGSAPIVRTVSDLPVPPQYRAPGASAGAR</sequence>
<dbReference type="Proteomes" id="UP000198280">
    <property type="component" value="Unassembled WGS sequence"/>
</dbReference>